<dbReference type="Proteomes" id="UP000293764">
    <property type="component" value="Unassembled WGS sequence"/>
</dbReference>
<feature type="transmembrane region" description="Helical" evidence="6">
    <location>
        <begin position="64"/>
        <end position="91"/>
    </location>
</feature>
<feature type="domain" description="Type II secretion system protein GspF" evidence="7">
    <location>
        <begin position="108"/>
        <end position="234"/>
    </location>
</feature>
<evidence type="ECO:0000256" key="3">
    <source>
        <dbReference type="ARBA" id="ARBA00022692"/>
    </source>
</evidence>
<keyword evidence="5 6" id="KW-0472">Membrane</keyword>
<gene>
    <name evidence="8" type="ORF">EUA98_05725</name>
</gene>
<keyword evidence="3 6" id="KW-0812">Transmembrane</keyword>
<dbReference type="InterPro" id="IPR042094">
    <property type="entry name" value="T2SS_GspF_sf"/>
</dbReference>
<protein>
    <recommendedName>
        <fullName evidence="7">Type II secretion system protein GspF domain-containing protein</fullName>
    </recommendedName>
</protein>
<organism evidence="8 9">
    <name type="scientific">Pengzhenrongella frigida</name>
    <dbReference type="NCBI Taxonomy" id="1259133"/>
    <lineage>
        <taxon>Bacteria</taxon>
        <taxon>Bacillati</taxon>
        <taxon>Actinomycetota</taxon>
        <taxon>Actinomycetes</taxon>
        <taxon>Micrococcales</taxon>
        <taxon>Pengzhenrongella</taxon>
    </lineage>
</organism>
<dbReference type="PANTHER" id="PTHR35007">
    <property type="entry name" value="INTEGRAL MEMBRANE PROTEIN-RELATED"/>
    <property type="match status" value="1"/>
</dbReference>
<evidence type="ECO:0000259" key="7">
    <source>
        <dbReference type="Pfam" id="PF00482"/>
    </source>
</evidence>
<dbReference type="Pfam" id="PF00482">
    <property type="entry name" value="T2SSF"/>
    <property type="match status" value="1"/>
</dbReference>
<dbReference type="AlphaFoldDB" id="A0A4Q5N1E5"/>
<dbReference type="PANTHER" id="PTHR35007:SF3">
    <property type="entry name" value="POSSIBLE CONSERVED ALANINE RICH MEMBRANE PROTEIN"/>
    <property type="match status" value="1"/>
</dbReference>
<evidence type="ECO:0000313" key="8">
    <source>
        <dbReference type="EMBL" id="RYV51899.1"/>
    </source>
</evidence>
<keyword evidence="2" id="KW-1003">Cell membrane</keyword>
<feature type="transmembrane region" description="Helical" evidence="6">
    <location>
        <begin position="218"/>
        <end position="236"/>
    </location>
</feature>
<proteinExistence type="predicted"/>
<evidence type="ECO:0000256" key="6">
    <source>
        <dbReference type="SAM" id="Phobius"/>
    </source>
</evidence>
<dbReference type="InterPro" id="IPR018076">
    <property type="entry name" value="T2SS_GspF_dom"/>
</dbReference>
<evidence type="ECO:0000256" key="1">
    <source>
        <dbReference type="ARBA" id="ARBA00004651"/>
    </source>
</evidence>
<accession>A0A4Q5N1E5</accession>
<evidence type="ECO:0000256" key="5">
    <source>
        <dbReference type="ARBA" id="ARBA00023136"/>
    </source>
</evidence>
<keyword evidence="9" id="KW-1185">Reference proteome</keyword>
<dbReference type="EMBL" id="SDWW01000010">
    <property type="protein sequence ID" value="RYV51899.1"/>
    <property type="molecule type" value="Genomic_DNA"/>
</dbReference>
<feature type="transmembrane region" description="Helical" evidence="6">
    <location>
        <begin position="248"/>
        <end position="267"/>
    </location>
</feature>
<sequence length="289" mass="30677">MNVWVWSVLFGALVVAGLVGTVLALRPQPAREPVARRPTALARRLAGVSRRTRLVLTVSVGSGLLIALLTGWVAAVVILPAAALGVPYLLAAPPTATTIRRLEAMEEWTRNLAGVLSSGVGLEQAVTATLRSTPDAIKPEVTLLVARLRARWDTEQALRAFADDLDDVTGDLIVANLILAAQRRNRSLANALQGVAESVAEDVTSRRKVEAGRAKPRGSARLVTTFSAGVLVWLAFTGDYVAPYGTPVGQVLLVVLLTAYAGGLLWMRKMTEGKPLPRFLGPAAKAGVR</sequence>
<dbReference type="GO" id="GO:0005886">
    <property type="term" value="C:plasma membrane"/>
    <property type="evidence" value="ECO:0007669"/>
    <property type="project" value="UniProtKB-SubCell"/>
</dbReference>
<name>A0A4Q5N1E5_9MICO</name>
<reference evidence="8 9" key="1">
    <citation type="submission" date="2019-01" db="EMBL/GenBank/DDBJ databases">
        <title>Novel species of Cellulomonas.</title>
        <authorList>
            <person name="Liu Q."/>
            <person name="Xin Y.-H."/>
        </authorList>
    </citation>
    <scope>NUCLEOTIDE SEQUENCE [LARGE SCALE GENOMIC DNA]</scope>
    <source>
        <strain evidence="8 9">HLT2-17</strain>
    </source>
</reference>
<evidence type="ECO:0000313" key="9">
    <source>
        <dbReference type="Proteomes" id="UP000293764"/>
    </source>
</evidence>
<comment type="subcellular location">
    <subcellularLocation>
        <location evidence="1">Cell membrane</location>
        <topology evidence="1">Multi-pass membrane protein</topology>
    </subcellularLocation>
</comment>
<dbReference type="Gene3D" id="1.20.81.30">
    <property type="entry name" value="Type II secretion system (T2SS), domain F"/>
    <property type="match status" value="1"/>
</dbReference>
<evidence type="ECO:0000256" key="4">
    <source>
        <dbReference type="ARBA" id="ARBA00022989"/>
    </source>
</evidence>
<evidence type="ECO:0000256" key="2">
    <source>
        <dbReference type="ARBA" id="ARBA00022475"/>
    </source>
</evidence>
<keyword evidence="4 6" id="KW-1133">Transmembrane helix</keyword>
<dbReference type="OrthoDB" id="5243396at2"/>
<dbReference type="RefSeq" id="WP_130101721.1">
    <property type="nucleotide sequence ID" value="NZ_SDWW01000010.1"/>
</dbReference>
<comment type="caution">
    <text evidence="8">The sequence shown here is derived from an EMBL/GenBank/DDBJ whole genome shotgun (WGS) entry which is preliminary data.</text>
</comment>